<reference evidence="1 2" key="1">
    <citation type="journal article" date="2019" name="G3 (Bethesda)">
        <title>Sequencing of a Wild Apple (Malus baccata) Genome Unravels the Differences Between Cultivated and Wild Apple Species Regarding Disease Resistance and Cold Tolerance.</title>
        <authorList>
            <person name="Chen X."/>
        </authorList>
    </citation>
    <scope>NUCLEOTIDE SEQUENCE [LARGE SCALE GENOMIC DNA]</scope>
    <source>
        <strain evidence="2">cv. Shandingzi</strain>
        <tissue evidence="1">Leaves</tissue>
    </source>
</reference>
<dbReference type="AlphaFoldDB" id="A0A540K769"/>
<evidence type="ECO:0000313" key="2">
    <source>
        <dbReference type="Proteomes" id="UP000315295"/>
    </source>
</evidence>
<organism evidence="1 2">
    <name type="scientific">Malus baccata</name>
    <name type="common">Siberian crab apple</name>
    <name type="synonym">Pyrus baccata</name>
    <dbReference type="NCBI Taxonomy" id="106549"/>
    <lineage>
        <taxon>Eukaryota</taxon>
        <taxon>Viridiplantae</taxon>
        <taxon>Streptophyta</taxon>
        <taxon>Embryophyta</taxon>
        <taxon>Tracheophyta</taxon>
        <taxon>Spermatophyta</taxon>
        <taxon>Magnoliopsida</taxon>
        <taxon>eudicotyledons</taxon>
        <taxon>Gunneridae</taxon>
        <taxon>Pentapetalae</taxon>
        <taxon>rosids</taxon>
        <taxon>fabids</taxon>
        <taxon>Rosales</taxon>
        <taxon>Rosaceae</taxon>
        <taxon>Amygdaloideae</taxon>
        <taxon>Maleae</taxon>
        <taxon>Malus</taxon>
    </lineage>
</organism>
<dbReference type="Proteomes" id="UP000315295">
    <property type="component" value="Unassembled WGS sequence"/>
</dbReference>
<protein>
    <submittedName>
        <fullName evidence="1">Uncharacterized protein</fullName>
    </submittedName>
</protein>
<sequence length="96" mass="11113">MQLGLQYKLPGNSQSKDVRRRSSLEDLDHMWHPDSFRTHFTNGLLTLAINYLSLDKVWCNLKRIPPWAFLNANGLTHTQQFFKPEPGYELVGPPCD</sequence>
<comment type="caution">
    <text evidence="1">The sequence shown here is derived from an EMBL/GenBank/DDBJ whole genome shotgun (WGS) entry which is preliminary data.</text>
</comment>
<keyword evidence="2" id="KW-1185">Reference proteome</keyword>
<dbReference type="EMBL" id="VIEB01002040">
    <property type="protein sequence ID" value="TQD70061.1"/>
    <property type="molecule type" value="Genomic_DNA"/>
</dbReference>
<evidence type="ECO:0000313" key="1">
    <source>
        <dbReference type="EMBL" id="TQD70061.1"/>
    </source>
</evidence>
<accession>A0A540K769</accession>
<gene>
    <name evidence="1" type="ORF">C1H46_044406</name>
</gene>
<proteinExistence type="predicted"/>
<name>A0A540K769_MALBA</name>